<evidence type="ECO:0000313" key="2">
    <source>
        <dbReference type="Proteomes" id="UP000264051"/>
    </source>
</evidence>
<dbReference type="KEGG" id="vg:63911568"/>
<name>A0A385D0M5_9CAUD</name>
<dbReference type="Proteomes" id="UP000264051">
    <property type="component" value="Segment"/>
</dbReference>
<evidence type="ECO:0000313" key="1">
    <source>
        <dbReference type="EMBL" id="AXQ51878.1"/>
    </source>
</evidence>
<proteinExistence type="predicted"/>
<reference evidence="2" key="1">
    <citation type="submission" date="2018-07" db="EMBL/GenBank/DDBJ databases">
        <authorList>
            <person name="Byford A.D."/>
            <person name="Nguyen L.Q."/>
            <person name="Alvarez I.A."/>
            <person name="Bhandari M."/>
            <person name="Desselle J.R."/>
            <person name="Duong Q.-N.N."/>
            <person name="Dupree A.F."/>
            <person name="Feroben K.E."/>
            <person name="Garrison M.E."/>
            <person name="Higginbotham J.L."/>
            <person name="Hunter C.W."/>
            <person name="Knight B.A."/>
            <person name="Lee J.A."/>
            <person name="Lewis I.C."/>
            <person name="Long E.L."/>
            <person name="Rimal A."/>
            <person name="Sinnasone S."/>
            <person name="Tandukar J."/>
            <person name="Willis C.E."/>
            <person name="Nguyen A.V."/>
            <person name="Hancock A.M."/>
            <person name="Dicus A.P."/>
            <person name="Gallien G.E."/>
            <person name="Weidemeier A.M.D."/>
            <person name="Gissendanner C.R."/>
            <person name="Findley A.M."/>
            <person name="Bollivar D.W."/>
            <person name="Garlena R.A."/>
            <person name="Russell D.A."/>
            <person name="Pope W.H."/>
            <person name="Jacobs-Sera D."/>
            <person name="Hatfull G.F."/>
        </authorList>
    </citation>
    <scope>NUCLEOTIDE SEQUENCE [LARGE SCALE GENOMIC DNA]</scope>
</reference>
<dbReference type="GeneID" id="63911568"/>
<keyword evidence="2" id="KW-1185">Reference proteome</keyword>
<dbReference type="RefSeq" id="YP_010050831.1">
    <property type="nucleotide sequence ID" value="NC_054434.1"/>
</dbReference>
<dbReference type="EMBL" id="MH697580">
    <property type="protein sequence ID" value="AXQ51878.1"/>
    <property type="molecule type" value="Genomic_DNA"/>
</dbReference>
<accession>A0A385D0M5</accession>
<gene>
    <name evidence="1" type="primary">42</name>
    <name evidence="1" type="ORF">SEA_CATFISH_42</name>
</gene>
<protein>
    <submittedName>
        <fullName evidence="1">Uncharacterized protein</fullName>
    </submittedName>
</protein>
<sequence length="234" mass="25789">MSDFTVPVSVRALSTALEAFATLILENAELRDQLADVDAAFEEDCEFCTDEPIPFDVVDAEVVDEPVIPGEPEAWGRYRDKDGDWWLHDVHGWRLIGHGADCFPPVIRMTASTWEDEAHLFAPFRFMDGGATEAATEAVRDTEFADTLSGNESDGFTLRDTAAILNRQGIDTGQNRLFEYLNTGIAWTDAEGTPRAIADGFLTLIEPANPSRRAVVRVTPEGVNELVRVMAKAV</sequence>
<organism evidence="1 2">
    <name type="scientific">Gordonia phage Catfish</name>
    <dbReference type="NCBI Taxonomy" id="2301538"/>
    <lineage>
        <taxon>Viruses</taxon>
        <taxon>Duplodnaviria</taxon>
        <taxon>Heunggongvirae</taxon>
        <taxon>Uroviricota</taxon>
        <taxon>Caudoviricetes</taxon>
        <taxon>Ruthgordonvirinae</taxon>
        <taxon>Catfishvirus</taxon>
        <taxon>Catfishvirus catfish</taxon>
    </lineage>
</organism>